<organism evidence="2 3">
    <name type="scientific">Myotis myotis</name>
    <name type="common">Greater mouse-eared bat</name>
    <name type="synonym">Vespertilio myotis</name>
    <dbReference type="NCBI Taxonomy" id="51298"/>
    <lineage>
        <taxon>Eukaryota</taxon>
        <taxon>Metazoa</taxon>
        <taxon>Chordata</taxon>
        <taxon>Craniata</taxon>
        <taxon>Vertebrata</taxon>
        <taxon>Euteleostomi</taxon>
        <taxon>Mammalia</taxon>
        <taxon>Eutheria</taxon>
        <taxon>Laurasiatheria</taxon>
        <taxon>Chiroptera</taxon>
        <taxon>Yangochiroptera</taxon>
        <taxon>Vespertilionidae</taxon>
        <taxon>Myotis</taxon>
    </lineage>
</organism>
<proteinExistence type="predicted"/>
<sequence length="201" mass="21815">MKATWRFWNVCSRDFTFFPKEKILFQIKLFTWHLWATLFGRATAMGGFGVSPRRHKFILLVLFLLHIQSLGLDMESHPTTEVCATHTISPGPKGDDGEKGDPGEEGKLGKVGRMGPKGIKGELGDMGDQGNIGKTGPIGKKGDKGEKGLPGIPGGKGKAGTVCDCGRYRKVVGQLDISVARLKTSMKFVKNVIAGIRETDD</sequence>
<accession>A0A7J7TIV5</accession>
<dbReference type="EMBL" id="JABWUV010000016">
    <property type="protein sequence ID" value="KAF6300370.1"/>
    <property type="molecule type" value="Genomic_DNA"/>
</dbReference>
<name>A0A7J7TIV5_MYOMY</name>
<evidence type="ECO:0000313" key="2">
    <source>
        <dbReference type="EMBL" id="KAF6300370.1"/>
    </source>
</evidence>
<feature type="region of interest" description="Disordered" evidence="1">
    <location>
        <begin position="83"/>
        <end position="153"/>
    </location>
</feature>
<evidence type="ECO:0000256" key="1">
    <source>
        <dbReference type="SAM" id="MobiDB-lite"/>
    </source>
</evidence>
<protein>
    <submittedName>
        <fullName evidence="2">Collectin subfamily member 10</fullName>
    </submittedName>
</protein>
<gene>
    <name evidence="2" type="ORF">mMyoMyo1_003170</name>
</gene>
<reference evidence="2 3" key="1">
    <citation type="journal article" date="2020" name="Nature">
        <title>Six reference-quality genomes reveal evolution of bat adaptations.</title>
        <authorList>
            <person name="Jebb D."/>
            <person name="Huang Z."/>
            <person name="Pippel M."/>
            <person name="Hughes G.M."/>
            <person name="Lavrichenko K."/>
            <person name="Devanna P."/>
            <person name="Winkler S."/>
            <person name="Jermiin L.S."/>
            <person name="Skirmuntt E.C."/>
            <person name="Katzourakis A."/>
            <person name="Burkitt-Gray L."/>
            <person name="Ray D.A."/>
            <person name="Sullivan K.A.M."/>
            <person name="Roscito J.G."/>
            <person name="Kirilenko B.M."/>
            <person name="Davalos L.M."/>
            <person name="Corthals A.P."/>
            <person name="Power M.L."/>
            <person name="Jones G."/>
            <person name="Ransome R.D."/>
            <person name="Dechmann D.K.N."/>
            <person name="Locatelli A.G."/>
            <person name="Puechmaille S.J."/>
            <person name="Fedrigo O."/>
            <person name="Jarvis E.D."/>
            <person name="Hiller M."/>
            <person name="Vernes S.C."/>
            <person name="Myers E.W."/>
            <person name="Teeling E.C."/>
        </authorList>
    </citation>
    <scope>NUCLEOTIDE SEQUENCE [LARGE SCALE GENOMIC DNA]</scope>
    <source>
        <strain evidence="2">MMyoMyo1</strain>
        <tissue evidence="2">Flight muscle</tissue>
    </source>
</reference>
<evidence type="ECO:0000313" key="3">
    <source>
        <dbReference type="Proteomes" id="UP000527355"/>
    </source>
</evidence>
<dbReference type="AlphaFoldDB" id="A0A7J7TIV5"/>
<dbReference type="InterPro" id="IPR008160">
    <property type="entry name" value="Collagen"/>
</dbReference>
<dbReference type="Pfam" id="PF01391">
    <property type="entry name" value="Collagen"/>
    <property type="match status" value="1"/>
</dbReference>
<dbReference type="PANTHER" id="PTHR24637">
    <property type="entry name" value="COLLAGEN"/>
    <property type="match status" value="1"/>
</dbReference>
<keyword evidence="3" id="KW-1185">Reference proteome</keyword>
<feature type="compositionally biased region" description="Basic and acidic residues" evidence="1">
    <location>
        <begin position="93"/>
        <end position="108"/>
    </location>
</feature>
<comment type="caution">
    <text evidence="2">The sequence shown here is derived from an EMBL/GenBank/DDBJ whole genome shotgun (WGS) entry which is preliminary data.</text>
</comment>
<dbReference type="VEuPathDB" id="HostDB:GeneID_118670975"/>
<dbReference type="Proteomes" id="UP000527355">
    <property type="component" value="Unassembled WGS sequence"/>
</dbReference>